<evidence type="ECO:0000256" key="1">
    <source>
        <dbReference type="ARBA" id="ARBA00022801"/>
    </source>
</evidence>
<comment type="caution">
    <text evidence="2">The sequence shown here is derived from an EMBL/GenBank/DDBJ whole genome shotgun (WGS) entry which is preliminary data.</text>
</comment>
<accession>A0A839Y2B9</accession>
<dbReference type="EMBL" id="JACIBU010000001">
    <property type="protein sequence ID" value="MBB3676905.1"/>
    <property type="molecule type" value="Genomic_DNA"/>
</dbReference>
<evidence type="ECO:0000313" key="2">
    <source>
        <dbReference type="EMBL" id="MBB3676905.1"/>
    </source>
</evidence>
<dbReference type="EC" id="3.2.1.172" evidence="2"/>
<dbReference type="Pfam" id="PF07470">
    <property type="entry name" value="Glyco_hydro_88"/>
    <property type="match status" value="1"/>
</dbReference>
<organism evidence="2 3">
    <name type="scientific">Modestobacter versicolor</name>
    <dbReference type="NCBI Taxonomy" id="429133"/>
    <lineage>
        <taxon>Bacteria</taxon>
        <taxon>Bacillati</taxon>
        <taxon>Actinomycetota</taxon>
        <taxon>Actinomycetes</taxon>
        <taxon>Geodermatophilales</taxon>
        <taxon>Geodermatophilaceae</taxon>
        <taxon>Modestobacter</taxon>
    </lineage>
</organism>
<dbReference type="PANTHER" id="PTHR33886:SF8">
    <property type="entry name" value="UNSATURATED RHAMNOGALACTURONAN HYDROLASE (EUROFUNG)"/>
    <property type="match status" value="1"/>
</dbReference>
<dbReference type="InterPro" id="IPR012341">
    <property type="entry name" value="6hp_glycosidase-like_sf"/>
</dbReference>
<dbReference type="PANTHER" id="PTHR33886">
    <property type="entry name" value="UNSATURATED RHAMNOGALACTURONAN HYDROLASE (EUROFUNG)"/>
    <property type="match status" value="1"/>
</dbReference>
<dbReference type="InterPro" id="IPR008928">
    <property type="entry name" value="6-hairpin_glycosidase_sf"/>
</dbReference>
<dbReference type="SUPFAM" id="SSF48208">
    <property type="entry name" value="Six-hairpin glycosidases"/>
    <property type="match status" value="1"/>
</dbReference>
<dbReference type="InterPro" id="IPR052043">
    <property type="entry name" value="PolySaccharide_Degr_Enz"/>
</dbReference>
<proteinExistence type="predicted"/>
<keyword evidence="1 2" id="KW-0378">Hydrolase</keyword>
<sequence>MLDDDVRERALTALLAGQRHSWDQGLTAAVLEQTGAAAVLRLVVDDAVARQLPDGRLAELDPACAVNSAAVGRYVELLAARSGDPALAAAAAAQRAWVLRAAPRAADGTLFHLVDRPEVWADTVFMVVPYLAALGETAAAVAQLAGHRRRLRDPRTGLWSARWDEAAGAPADARAWGTGNGWVVAGLAAAVGRLPGEAGTAAAAECRALLDACLELRRPDGLFGDVLDDPAGPADTAVGSMLAWAALLGAGEGWLPARYADVGADLLAAVADRVDGLGRVTGASAAPHFDRPGHSPEAQALLLLADSAHRAWCDRGAASR</sequence>
<protein>
    <submittedName>
        <fullName evidence="2">Unsaturated rhamnogalacturonyl hydrolase</fullName>
        <ecNumber evidence="2">3.2.1.172</ecNumber>
    </submittedName>
</protein>
<dbReference type="InterPro" id="IPR010905">
    <property type="entry name" value="Glyco_hydro_88"/>
</dbReference>
<name>A0A839Y2B9_9ACTN</name>
<reference evidence="2 3" key="1">
    <citation type="submission" date="2020-08" db="EMBL/GenBank/DDBJ databases">
        <title>Sequencing the genomes of 1000 actinobacteria strains.</title>
        <authorList>
            <person name="Klenk H.-P."/>
        </authorList>
    </citation>
    <scope>NUCLEOTIDE SEQUENCE [LARGE SCALE GENOMIC DNA]</scope>
    <source>
        <strain evidence="2 3">DSM 16678</strain>
    </source>
</reference>
<dbReference type="Proteomes" id="UP000580718">
    <property type="component" value="Unassembled WGS sequence"/>
</dbReference>
<dbReference type="Gene3D" id="1.50.10.10">
    <property type="match status" value="1"/>
</dbReference>
<dbReference type="AlphaFoldDB" id="A0A839Y2B9"/>
<dbReference type="RefSeq" id="WP_183513812.1">
    <property type="nucleotide sequence ID" value="NZ_JACIBU010000001.1"/>
</dbReference>
<gene>
    <name evidence="2" type="ORF">FHX36_002640</name>
</gene>
<keyword evidence="2" id="KW-0326">Glycosidase</keyword>
<dbReference type="GO" id="GO:0102211">
    <property type="term" value="F:unsaturated rhamnogalacturonyl hydrolase activity"/>
    <property type="evidence" value="ECO:0007669"/>
    <property type="project" value="UniProtKB-EC"/>
</dbReference>
<evidence type="ECO:0000313" key="3">
    <source>
        <dbReference type="Proteomes" id="UP000580718"/>
    </source>
</evidence>
<dbReference type="GO" id="GO:0005975">
    <property type="term" value="P:carbohydrate metabolic process"/>
    <property type="evidence" value="ECO:0007669"/>
    <property type="project" value="InterPro"/>
</dbReference>